<dbReference type="SMR" id="A0A2K3NTJ9"/>
<dbReference type="ExpressionAtlas" id="A0A2K3NTJ9">
    <property type="expression patterns" value="baseline"/>
</dbReference>
<evidence type="ECO:0000313" key="2">
    <source>
        <dbReference type="Proteomes" id="UP000236291"/>
    </source>
</evidence>
<reference evidence="1 2" key="2">
    <citation type="journal article" date="2017" name="Front. Plant Sci.">
        <title>Gene Classification and Mining of Molecular Markers Useful in Red Clover (Trifolium pratense) Breeding.</title>
        <authorList>
            <person name="Istvanek J."/>
            <person name="Dluhosova J."/>
            <person name="Dluhos P."/>
            <person name="Patkova L."/>
            <person name="Nedelnik J."/>
            <person name="Repkova J."/>
        </authorList>
    </citation>
    <scope>NUCLEOTIDE SEQUENCE [LARGE SCALE GENOMIC DNA]</scope>
    <source>
        <strain evidence="2">cv. Tatra</strain>
        <tissue evidence="1">Young leaves</tissue>
    </source>
</reference>
<dbReference type="PANTHER" id="PTHR47481">
    <property type="match status" value="1"/>
</dbReference>
<evidence type="ECO:0000313" key="1">
    <source>
        <dbReference type="EMBL" id="PNY06352.1"/>
    </source>
</evidence>
<comment type="caution">
    <text evidence="1">The sequence shown here is derived from an EMBL/GenBank/DDBJ whole genome shotgun (WGS) entry which is preliminary data.</text>
</comment>
<dbReference type="EMBL" id="ASHM01001264">
    <property type="protein sequence ID" value="PNY06352.1"/>
    <property type="molecule type" value="Genomic_DNA"/>
</dbReference>
<gene>
    <name evidence="1" type="ORF">L195_g002816</name>
</gene>
<accession>A0A2K3NTJ9</accession>
<dbReference type="AlphaFoldDB" id="A0A2K3NTJ9"/>
<dbReference type="PANTHER" id="PTHR47481:SF30">
    <property type="entry name" value="CCHC-TYPE DOMAIN-CONTAINING PROTEIN"/>
    <property type="match status" value="1"/>
</dbReference>
<dbReference type="Pfam" id="PF14223">
    <property type="entry name" value="Retrotran_gag_2"/>
    <property type="match status" value="1"/>
</dbReference>
<protein>
    <submittedName>
        <fullName evidence="1">Histon deacetylase</fullName>
    </submittedName>
</protein>
<sequence>MADQNPFQGNKIANLISLKLDDSNFKQWKQVFGVIRGLDLQKYITDPVVPEKLLTNEDRVAGTVNPLHQQWEKHDALICTWLLSTISDSHTLLSKVVDLTFSWQVWNEIHRHFDMLLTTKARQLRSELRTLSKGDRTVAEFIQRVRVIKESLISVGDPIPLRNLIEIVLDALPEDYDSVVAAISSKSMSVSIDEVEYDLLAHETRLEKNKKQSLTETATVNLAQASSL</sequence>
<name>A0A2K3NTJ9_TRIPR</name>
<dbReference type="Proteomes" id="UP000236291">
    <property type="component" value="Unassembled WGS sequence"/>
</dbReference>
<proteinExistence type="predicted"/>
<reference evidence="1 2" key="1">
    <citation type="journal article" date="2014" name="Am. J. Bot.">
        <title>Genome assembly and annotation for red clover (Trifolium pratense; Fabaceae).</title>
        <authorList>
            <person name="Istvanek J."/>
            <person name="Jaros M."/>
            <person name="Krenek A."/>
            <person name="Repkova J."/>
        </authorList>
    </citation>
    <scope>NUCLEOTIDE SEQUENCE [LARGE SCALE GENOMIC DNA]</scope>
    <source>
        <strain evidence="2">cv. Tatra</strain>
        <tissue evidence="1">Young leaves</tissue>
    </source>
</reference>
<organism evidence="1 2">
    <name type="scientific">Trifolium pratense</name>
    <name type="common">Red clover</name>
    <dbReference type="NCBI Taxonomy" id="57577"/>
    <lineage>
        <taxon>Eukaryota</taxon>
        <taxon>Viridiplantae</taxon>
        <taxon>Streptophyta</taxon>
        <taxon>Embryophyta</taxon>
        <taxon>Tracheophyta</taxon>
        <taxon>Spermatophyta</taxon>
        <taxon>Magnoliopsida</taxon>
        <taxon>eudicotyledons</taxon>
        <taxon>Gunneridae</taxon>
        <taxon>Pentapetalae</taxon>
        <taxon>rosids</taxon>
        <taxon>fabids</taxon>
        <taxon>Fabales</taxon>
        <taxon>Fabaceae</taxon>
        <taxon>Papilionoideae</taxon>
        <taxon>50 kb inversion clade</taxon>
        <taxon>NPAAA clade</taxon>
        <taxon>Hologalegina</taxon>
        <taxon>IRL clade</taxon>
        <taxon>Trifolieae</taxon>
        <taxon>Trifolium</taxon>
    </lineage>
</organism>